<dbReference type="Proteomes" id="UP000242616">
    <property type="component" value="Unassembled WGS sequence"/>
</dbReference>
<reference evidence="3 4" key="1">
    <citation type="submission" date="2015-06" db="EMBL/GenBank/DDBJ databases">
        <title>Genome sequencing of Thermotogales isolates from hydrothermal vents.</title>
        <authorList>
            <person name="Haverkamp T.H."/>
            <person name="Kublanov I.V."/>
            <person name="Nesbo C.L."/>
        </authorList>
    </citation>
    <scope>NUCLEOTIDE SEQUENCE [LARGE SCALE GENOMIC DNA]</scope>
    <source>
        <strain evidence="4">ik275mar</strain>
    </source>
</reference>
<dbReference type="NCBIfam" id="TIGR00254">
    <property type="entry name" value="GGDEF"/>
    <property type="match status" value="1"/>
</dbReference>
<feature type="domain" description="GGDEF" evidence="2">
    <location>
        <begin position="375"/>
        <end position="492"/>
    </location>
</feature>
<feature type="transmembrane region" description="Helical" evidence="1">
    <location>
        <begin position="150"/>
        <end position="169"/>
    </location>
</feature>
<evidence type="ECO:0000313" key="3">
    <source>
        <dbReference type="EMBL" id="ONN27481.1"/>
    </source>
</evidence>
<dbReference type="EMBL" id="LBFC01000015">
    <property type="protein sequence ID" value="ONN27481.1"/>
    <property type="molecule type" value="Genomic_DNA"/>
</dbReference>
<feature type="transmembrane region" description="Helical" evidence="1">
    <location>
        <begin position="321"/>
        <end position="339"/>
    </location>
</feature>
<feature type="transmembrane region" description="Helical" evidence="1">
    <location>
        <begin position="6"/>
        <end position="24"/>
    </location>
</feature>
<accession>A0ABX3II18</accession>
<dbReference type="CDD" id="cd01949">
    <property type="entry name" value="GGDEF"/>
    <property type="match status" value="1"/>
</dbReference>
<feature type="transmembrane region" description="Helical" evidence="1">
    <location>
        <begin position="271"/>
        <end position="289"/>
    </location>
</feature>
<dbReference type="PANTHER" id="PTHR45138:SF6">
    <property type="entry name" value="DIGUANYLATE CYCLASE DGCN"/>
    <property type="match status" value="1"/>
</dbReference>
<feature type="transmembrane region" description="Helical" evidence="1">
    <location>
        <begin position="212"/>
        <end position="232"/>
    </location>
</feature>
<keyword evidence="1" id="KW-0472">Membrane</keyword>
<proteinExistence type="predicted"/>
<sequence length="492" mass="57792">MKKVIYSVFLALALYFLISFLLNISPPKERMDLNFDLSLPFYNATGKAKSVTLKSHFKNVGYDTLVINRISGNMLKVYLNGELVYKFGDLTANIWNKVFKIELKNLKEENELIIEIFGIYDVGLANIPFLTNYKIATRYVIYKEFFKEKFVYISIGISLISAIVSWIFGSSIKDRNLKISYLSFGIFLLFTALHLSHFSVRETMFNPNFYLMFLKIISLATYSSIVFYIYAVEVYKRNFFVSKWIVYVFVPILFLVSMSYDFVFYVKITQISNIIMIFFLIYAAIRVFYLKVEWLYFSSVFSAISVIHTIILLFYPSVRELLTGYAFSASAISVIIMISRDFKRVILEHSLLIEEVLTDPLTGAYNRKIIDKLRPGGYFILIDLNDFKELNDRYGHEYGDRVLKDFSKIVVENLPKKDYFIRLGGDEFAIITYFENPKGLVEKIRLQMKRKINLDFSYGISRYSQFERAYKKADEKLYKMKRQKSLKYKNKM</sequence>
<keyword evidence="4" id="KW-1185">Reference proteome</keyword>
<keyword evidence="1" id="KW-1133">Transmembrane helix</keyword>
<organism evidence="3 4">
    <name type="scientific">Thermosipho affectus</name>
    <dbReference type="NCBI Taxonomy" id="660294"/>
    <lineage>
        <taxon>Bacteria</taxon>
        <taxon>Thermotogati</taxon>
        <taxon>Thermotogota</taxon>
        <taxon>Thermotogae</taxon>
        <taxon>Thermotogales</taxon>
        <taxon>Fervidobacteriaceae</taxon>
        <taxon>Thermosipho</taxon>
    </lineage>
</organism>
<comment type="caution">
    <text evidence="3">The sequence shown here is derived from an EMBL/GenBank/DDBJ whole genome shotgun (WGS) entry which is preliminary data.</text>
</comment>
<name>A0ABX3II18_9BACT</name>
<feature type="transmembrane region" description="Helical" evidence="1">
    <location>
        <begin position="244"/>
        <end position="265"/>
    </location>
</feature>
<dbReference type="Pfam" id="PF00990">
    <property type="entry name" value="GGDEF"/>
    <property type="match status" value="1"/>
</dbReference>
<dbReference type="InterPro" id="IPR000160">
    <property type="entry name" value="GGDEF_dom"/>
</dbReference>
<gene>
    <name evidence="3" type="ORF">XJ44_03555</name>
</gene>
<dbReference type="InterPro" id="IPR029787">
    <property type="entry name" value="Nucleotide_cyclase"/>
</dbReference>
<evidence type="ECO:0000259" key="2">
    <source>
        <dbReference type="PROSITE" id="PS50887"/>
    </source>
</evidence>
<dbReference type="PROSITE" id="PS50887">
    <property type="entry name" value="GGDEF"/>
    <property type="match status" value="1"/>
</dbReference>
<dbReference type="InterPro" id="IPR050469">
    <property type="entry name" value="Diguanylate_Cyclase"/>
</dbReference>
<dbReference type="InterPro" id="IPR043128">
    <property type="entry name" value="Rev_trsase/Diguanyl_cyclase"/>
</dbReference>
<keyword evidence="1" id="KW-0812">Transmembrane</keyword>
<dbReference type="Gene3D" id="3.30.70.270">
    <property type="match status" value="1"/>
</dbReference>
<evidence type="ECO:0000313" key="4">
    <source>
        <dbReference type="Proteomes" id="UP000242616"/>
    </source>
</evidence>
<feature type="transmembrane region" description="Helical" evidence="1">
    <location>
        <begin position="181"/>
        <end position="200"/>
    </location>
</feature>
<dbReference type="SMART" id="SM00267">
    <property type="entry name" value="GGDEF"/>
    <property type="match status" value="1"/>
</dbReference>
<dbReference type="SUPFAM" id="SSF55073">
    <property type="entry name" value="Nucleotide cyclase"/>
    <property type="match status" value="1"/>
</dbReference>
<evidence type="ECO:0000256" key="1">
    <source>
        <dbReference type="SAM" id="Phobius"/>
    </source>
</evidence>
<protein>
    <recommendedName>
        <fullName evidence="2">GGDEF domain-containing protein</fullName>
    </recommendedName>
</protein>
<feature type="transmembrane region" description="Helical" evidence="1">
    <location>
        <begin position="294"/>
        <end position="315"/>
    </location>
</feature>
<dbReference type="PANTHER" id="PTHR45138">
    <property type="entry name" value="REGULATORY COMPONENTS OF SENSORY TRANSDUCTION SYSTEM"/>
    <property type="match status" value="1"/>
</dbReference>